<evidence type="ECO:0000259" key="7">
    <source>
        <dbReference type="Pfam" id="PF07685"/>
    </source>
</evidence>
<dbReference type="InterPro" id="IPR004459">
    <property type="entry name" value="CobQ_synth"/>
</dbReference>
<evidence type="ECO:0000256" key="2">
    <source>
        <dbReference type="ARBA" id="ARBA00022573"/>
    </source>
</evidence>
<dbReference type="AlphaFoldDB" id="A0A0P9AIX8"/>
<comment type="pathway">
    <text evidence="1 4">Cofactor biosynthesis; adenosylcobalamin biosynthesis.</text>
</comment>
<dbReference type="GO" id="GO:0009236">
    <property type="term" value="P:cobalamin biosynthetic process"/>
    <property type="evidence" value="ECO:0007669"/>
    <property type="project" value="UniProtKB-UniRule"/>
</dbReference>
<organism evidence="8 9">
    <name type="scientific">Oxobacter pfennigii</name>
    <dbReference type="NCBI Taxonomy" id="36849"/>
    <lineage>
        <taxon>Bacteria</taxon>
        <taxon>Bacillati</taxon>
        <taxon>Bacillota</taxon>
        <taxon>Clostridia</taxon>
        <taxon>Eubacteriales</taxon>
        <taxon>Clostridiaceae</taxon>
        <taxon>Oxobacter</taxon>
    </lineage>
</organism>
<evidence type="ECO:0000313" key="8">
    <source>
        <dbReference type="EMBL" id="KPU45399.1"/>
    </source>
</evidence>
<name>A0A0P9AIX8_9CLOT</name>
<dbReference type="PANTHER" id="PTHR21343:SF1">
    <property type="entry name" value="COBYRIC ACID SYNTHASE"/>
    <property type="match status" value="1"/>
</dbReference>
<evidence type="ECO:0000256" key="5">
    <source>
        <dbReference type="SAM" id="Coils"/>
    </source>
</evidence>
<reference evidence="8 9" key="1">
    <citation type="submission" date="2015-09" db="EMBL/GenBank/DDBJ databases">
        <title>Genome sequence of Oxobacter pfennigii DSM 3222.</title>
        <authorList>
            <person name="Poehlein A."/>
            <person name="Bengelsdorf F.R."/>
            <person name="Schiel-Bengelsdorf B."/>
            <person name="Duerre P."/>
            <person name="Daniel R."/>
        </authorList>
    </citation>
    <scope>NUCLEOTIDE SEQUENCE [LARGE SCALE GENOMIC DNA]</scope>
    <source>
        <strain evidence="8 9">DSM 3222</strain>
    </source>
</reference>
<dbReference type="GO" id="GO:0015420">
    <property type="term" value="F:ABC-type vitamin B12 transporter activity"/>
    <property type="evidence" value="ECO:0007669"/>
    <property type="project" value="UniProtKB-UniRule"/>
</dbReference>
<dbReference type="OrthoDB" id="9808302at2"/>
<dbReference type="Pfam" id="PF01656">
    <property type="entry name" value="CbiA"/>
    <property type="match status" value="1"/>
</dbReference>
<keyword evidence="2 4" id="KW-0169">Cobalamin biosynthesis</keyword>
<dbReference type="PATRIC" id="fig|36849.3.peg.679"/>
<evidence type="ECO:0000256" key="4">
    <source>
        <dbReference type="HAMAP-Rule" id="MF_00028"/>
    </source>
</evidence>
<dbReference type="Gene3D" id="3.40.50.300">
    <property type="entry name" value="P-loop containing nucleotide triphosphate hydrolases"/>
    <property type="match status" value="1"/>
</dbReference>
<dbReference type="SUPFAM" id="SSF52540">
    <property type="entry name" value="P-loop containing nucleoside triphosphate hydrolases"/>
    <property type="match status" value="1"/>
</dbReference>
<evidence type="ECO:0000313" key="9">
    <source>
        <dbReference type="Proteomes" id="UP000050326"/>
    </source>
</evidence>
<dbReference type="CDD" id="cd05389">
    <property type="entry name" value="CobQ_N"/>
    <property type="match status" value="1"/>
</dbReference>
<dbReference type="InterPro" id="IPR029062">
    <property type="entry name" value="Class_I_gatase-like"/>
</dbReference>
<dbReference type="PROSITE" id="PS51273">
    <property type="entry name" value="GATASE_TYPE_1"/>
    <property type="match status" value="1"/>
</dbReference>
<comment type="caution">
    <text evidence="8">The sequence shown here is derived from an EMBL/GenBank/DDBJ whole genome shotgun (WGS) entry which is preliminary data.</text>
</comment>
<dbReference type="UniPathway" id="UPA00148"/>
<feature type="domain" description="CobQ/CobB/MinD/ParA nucleotide binding" evidence="6">
    <location>
        <begin position="4"/>
        <end position="226"/>
    </location>
</feature>
<dbReference type="InterPro" id="IPR047045">
    <property type="entry name" value="CobQ_N"/>
</dbReference>
<dbReference type="InterPro" id="IPR002586">
    <property type="entry name" value="CobQ/CobB/MinD/ParA_Nub-bd_dom"/>
</dbReference>
<dbReference type="PANTHER" id="PTHR21343">
    <property type="entry name" value="DETHIOBIOTIN SYNTHETASE"/>
    <property type="match status" value="1"/>
</dbReference>
<feature type="domain" description="CobB/CobQ-like glutamine amidotransferase" evidence="7">
    <location>
        <begin position="248"/>
        <end position="432"/>
    </location>
</feature>
<dbReference type="InterPro" id="IPR011698">
    <property type="entry name" value="GATase_3"/>
</dbReference>
<feature type="active site" description="Nucleophile" evidence="4">
    <location>
        <position position="324"/>
    </location>
</feature>
<comment type="function">
    <text evidence="4">Catalyzes amidations at positions B, D, E, and G on adenosylcobyrinic A,C-diamide. NH(2) groups are provided by glutamine, and one molecule of ATP is hydrogenolyzed for each amidation.</text>
</comment>
<dbReference type="NCBIfam" id="TIGR00313">
    <property type="entry name" value="cobQ"/>
    <property type="match status" value="1"/>
</dbReference>
<dbReference type="RefSeq" id="WP_054873751.1">
    <property type="nucleotide sequence ID" value="NZ_LKET01000021.1"/>
</dbReference>
<dbReference type="HAMAP" id="MF_00028">
    <property type="entry name" value="CobQ"/>
    <property type="match status" value="1"/>
</dbReference>
<sequence>MPGIMVQGTASSAGKSLMTAALCRIFANEGLKVYPFKSQNMSLNSYVTMEGLEMGRAQVLQATASKIDPSVLMNPILLKPTTDRKSQVIIKGRPYMNMDAVEYFEFKPRLRDMIKEIYEEIESNNDLVVIEGAGSPAEINLKDNDIVNMGMAEIADAPVLLVADIDKGGVFACIYGTVMLLDENERKRIKGIIINKFRGDKTILQTGIDMIEDLVKIPVVGIVPYMRVKLDEEDGAIEFEASTSGSIKIAVIRLPRISNFTDFDPFKFDEDVSVNFITSPDEIGDADMVIIPGSKNTIEDIRWLKSVGFDKAFLNYKGIIFGVCGGYQMMGKEIIDVEGWEVTKGEVEEGLKMFDTVTEFKGSKITSNVEGEAMGHKVYGYEIHSGRTYGNMNPFVHINLKERKAESYMDGDMRDGRYYGTYVHGIFDSHEFRSSLLNTIRKKKNLAEKDSIDLKEKREEELEKLAQIVEENLDMEYIRSLAGIKK</sequence>
<dbReference type="Proteomes" id="UP000050326">
    <property type="component" value="Unassembled WGS sequence"/>
</dbReference>
<accession>A0A0P9AIX8</accession>
<comment type="similarity">
    <text evidence="4">Belongs to the CobB/CobQ family. CobQ subfamily.</text>
</comment>
<evidence type="ECO:0000259" key="6">
    <source>
        <dbReference type="Pfam" id="PF01656"/>
    </source>
</evidence>
<proteinExistence type="inferred from homology"/>
<keyword evidence="3 4" id="KW-0315">Glutamine amidotransferase</keyword>
<dbReference type="SUPFAM" id="SSF52317">
    <property type="entry name" value="Class I glutamine amidotransferase-like"/>
    <property type="match status" value="1"/>
</dbReference>
<dbReference type="PROSITE" id="PS51274">
    <property type="entry name" value="GATASE_COBBQ"/>
    <property type="match status" value="1"/>
</dbReference>
<dbReference type="Pfam" id="PF07685">
    <property type="entry name" value="GATase_3"/>
    <property type="match status" value="1"/>
</dbReference>
<feature type="active site" evidence="4">
    <location>
        <position position="424"/>
    </location>
</feature>
<dbReference type="GO" id="GO:0003824">
    <property type="term" value="F:catalytic activity"/>
    <property type="evidence" value="ECO:0007669"/>
    <property type="project" value="InterPro"/>
</dbReference>
<feature type="coiled-coil region" evidence="5">
    <location>
        <begin position="444"/>
        <end position="472"/>
    </location>
</feature>
<dbReference type="NCBIfam" id="NF001989">
    <property type="entry name" value="PRK00784.1"/>
    <property type="match status" value="1"/>
</dbReference>
<dbReference type="InterPro" id="IPR027417">
    <property type="entry name" value="P-loop_NTPase"/>
</dbReference>
<dbReference type="Gene3D" id="3.40.50.880">
    <property type="match status" value="1"/>
</dbReference>
<protein>
    <recommendedName>
        <fullName evidence="4">Cobyric acid synthase</fullName>
    </recommendedName>
</protein>
<dbReference type="EMBL" id="LKET01000021">
    <property type="protein sequence ID" value="KPU45399.1"/>
    <property type="molecule type" value="Genomic_DNA"/>
</dbReference>
<evidence type="ECO:0000256" key="1">
    <source>
        <dbReference type="ARBA" id="ARBA00004953"/>
    </source>
</evidence>
<gene>
    <name evidence="8" type="primary">cobQ_1</name>
    <name evidence="4" type="synonym">cobQ</name>
    <name evidence="8" type="ORF">OXPF_06320</name>
</gene>
<keyword evidence="9" id="KW-1185">Reference proteome</keyword>
<dbReference type="CDD" id="cd01750">
    <property type="entry name" value="GATase1_CobQ"/>
    <property type="match status" value="1"/>
</dbReference>
<dbReference type="InterPro" id="IPR033949">
    <property type="entry name" value="CobQ_GATase1"/>
</dbReference>
<evidence type="ECO:0000256" key="3">
    <source>
        <dbReference type="ARBA" id="ARBA00022962"/>
    </source>
</evidence>
<keyword evidence="5" id="KW-0175">Coiled coil</keyword>
<dbReference type="STRING" id="36849.OXPF_06320"/>